<evidence type="ECO:0000313" key="2">
    <source>
        <dbReference type="Proteomes" id="UP001159427"/>
    </source>
</evidence>
<sequence>MPEKTHGQSSSKRTFSSIFPESVKHSVCFFCEESANVGDLRMACTMDIDSRVRSVVRKLSDFRLIFKLNTTDMSGRPPFCLKFLVMRAREHDKESSSELNSQSEAHSMVLADLIAEIQNSRHGQPHITVFKLSDLRKEYCKRLIREGLAEETQEIHSTRLKEKLIEAIPGFKTAHSKGRELGVVSFYRRYIGTIVSDAFSNDNDANEMCLQRAASILREEMFTESYVVNGSFSQNCQRGSIPQTLLSLVNMILEGPKAKYQSTIKPEECTRYVKSQETPLPVYIGVVLHLKTLKRDLIDRLHSLGLSISYDEMLRLSSDVANAVCEHFKETDTVCPPNLKTNVFTTAAVDNIDHNTSSTTAVS</sequence>
<protein>
    <submittedName>
        <fullName evidence="1">Uncharacterized protein</fullName>
    </submittedName>
</protein>
<keyword evidence="2" id="KW-1185">Reference proteome</keyword>
<gene>
    <name evidence="1" type="ORF">PEVE_00027992</name>
</gene>
<dbReference type="EMBL" id="CALNXI010000387">
    <property type="protein sequence ID" value="CAH3026074.1"/>
    <property type="molecule type" value="Genomic_DNA"/>
</dbReference>
<dbReference type="PANTHER" id="PTHR47018:SF4">
    <property type="match status" value="1"/>
</dbReference>
<evidence type="ECO:0000313" key="1">
    <source>
        <dbReference type="EMBL" id="CAH3026074.1"/>
    </source>
</evidence>
<name>A0ABN8MCH3_9CNID</name>
<proteinExistence type="predicted"/>
<dbReference type="Proteomes" id="UP001159427">
    <property type="component" value="Unassembled WGS sequence"/>
</dbReference>
<comment type="caution">
    <text evidence="1">The sequence shown here is derived from an EMBL/GenBank/DDBJ whole genome shotgun (WGS) entry which is preliminary data.</text>
</comment>
<dbReference type="PANTHER" id="PTHR47018">
    <property type="entry name" value="CXC DOMAIN-CONTAINING PROTEIN-RELATED"/>
    <property type="match status" value="1"/>
</dbReference>
<reference evidence="1 2" key="1">
    <citation type="submission" date="2022-05" db="EMBL/GenBank/DDBJ databases">
        <authorList>
            <consortium name="Genoscope - CEA"/>
            <person name="William W."/>
        </authorList>
    </citation>
    <scope>NUCLEOTIDE SEQUENCE [LARGE SCALE GENOMIC DNA]</scope>
</reference>
<accession>A0ABN8MCH3</accession>
<organism evidence="1 2">
    <name type="scientific">Porites evermanni</name>
    <dbReference type="NCBI Taxonomy" id="104178"/>
    <lineage>
        <taxon>Eukaryota</taxon>
        <taxon>Metazoa</taxon>
        <taxon>Cnidaria</taxon>
        <taxon>Anthozoa</taxon>
        <taxon>Hexacorallia</taxon>
        <taxon>Scleractinia</taxon>
        <taxon>Fungiina</taxon>
        <taxon>Poritidae</taxon>
        <taxon>Porites</taxon>
    </lineage>
</organism>